<dbReference type="Proteomes" id="UP000289886">
    <property type="component" value="Unassembled WGS sequence"/>
</dbReference>
<accession>A0A444V4X5</accession>
<dbReference type="EMBL" id="SCEB01002373">
    <property type="protein sequence ID" value="RXM95455.1"/>
    <property type="molecule type" value="Genomic_DNA"/>
</dbReference>
<sequence>MKVTFTKSHSIEASSAMSIRDTSLRDSTCFHDRVALPEGIQGATLRTVDTVNAIASEGKDESIHRPKLELEKKEQMLAQYFTARSNGVLNR</sequence>
<keyword evidence="2" id="KW-1185">Reference proteome</keyword>
<reference evidence="1 2" key="1">
    <citation type="submission" date="2019-01" db="EMBL/GenBank/DDBJ databases">
        <title>Draft Genome and Complete Hox-Cluster Characterization of the Sterlet Sturgeon (Acipenser ruthenus).</title>
        <authorList>
            <person name="Wei Q."/>
        </authorList>
    </citation>
    <scope>NUCLEOTIDE SEQUENCE [LARGE SCALE GENOMIC DNA]</scope>
    <source>
        <strain evidence="1">WHYD16114868_AA</strain>
        <tissue evidence="1">Blood</tissue>
    </source>
</reference>
<name>A0A444V4X5_ACIRT</name>
<gene>
    <name evidence="1" type="ORF">EOD39_16863</name>
</gene>
<protein>
    <submittedName>
        <fullName evidence="1">Uncharacterized protein</fullName>
    </submittedName>
</protein>
<proteinExistence type="predicted"/>
<dbReference type="AlphaFoldDB" id="A0A444V4X5"/>
<evidence type="ECO:0000313" key="1">
    <source>
        <dbReference type="EMBL" id="RXM95455.1"/>
    </source>
</evidence>
<organism evidence="1 2">
    <name type="scientific">Acipenser ruthenus</name>
    <name type="common">Sterlet sturgeon</name>
    <dbReference type="NCBI Taxonomy" id="7906"/>
    <lineage>
        <taxon>Eukaryota</taxon>
        <taxon>Metazoa</taxon>
        <taxon>Chordata</taxon>
        <taxon>Craniata</taxon>
        <taxon>Vertebrata</taxon>
        <taxon>Euteleostomi</taxon>
        <taxon>Actinopterygii</taxon>
        <taxon>Chondrostei</taxon>
        <taxon>Acipenseriformes</taxon>
        <taxon>Acipenseridae</taxon>
        <taxon>Acipenser</taxon>
    </lineage>
</organism>
<comment type="caution">
    <text evidence="1">The sequence shown here is derived from an EMBL/GenBank/DDBJ whole genome shotgun (WGS) entry which is preliminary data.</text>
</comment>
<evidence type="ECO:0000313" key="2">
    <source>
        <dbReference type="Proteomes" id="UP000289886"/>
    </source>
</evidence>